<dbReference type="InterPro" id="IPR011429">
    <property type="entry name" value="Cyt_c_Planctomycete-type"/>
</dbReference>
<gene>
    <name evidence="4" type="ORF">GCM10023213_17680</name>
</gene>
<dbReference type="EMBL" id="BAABIA010000003">
    <property type="protein sequence ID" value="GAA5138595.1"/>
    <property type="molecule type" value="Genomic_DNA"/>
</dbReference>
<dbReference type="SUPFAM" id="SSF46626">
    <property type="entry name" value="Cytochrome c"/>
    <property type="match status" value="1"/>
</dbReference>
<dbReference type="InterPro" id="IPR011444">
    <property type="entry name" value="DUF1549"/>
</dbReference>
<dbReference type="PANTHER" id="PTHR35889:SF3">
    <property type="entry name" value="F-BOX DOMAIN-CONTAINING PROTEIN"/>
    <property type="match status" value="1"/>
</dbReference>
<evidence type="ECO:0000313" key="4">
    <source>
        <dbReference type="EMBL" id="GAA5138595.1"/>
    </source>
</evidence>
<dbReference type="Pfam" id="PF07635">
    <property type="entry name" value="PSCyt1"/>
    <property type="match status" value="1"/>
</dbReference>
<dbReference type="InterPro" id="IPR036909">
    <property type="entry name" value="Cyt_c-like_dom_sf"/>
</dbReference>
<accession>A0ABP9P0U2</accession>
<dbReference type="RefSeq" id="WP_345736008.1">
    <property type="nucleotide sequence ID" value="NZ_BAABIA010000003.1"/>
</dbReference>
<dbReference type="Pfam" id="PF07587">
    <property type="entry name" value="PSD1"/>
    <property type="match status" value="1"/>
</dbReference>
<evidence type="ECO:0000313" key="5">
    <source>
        <dbReference type="Proteomes" id="UP001499852"/>
    </source>
</evidence>
<dbReference type="Proteomes" id="UP001499852">
    <property type="component" value="Unassembled WGS sequence"/>
</dbReference>
<evidence type="ECO:0000259" key="1">
    <source>
        <dbReference type="Pfam" id="PF07583"/>
    </source>
</evidence>
<feature type="domain" description="Cytochrome C Planctomycete-type" evidence="3">
    <location>
        <begin position="36"/>
        <end position="96"/>
    </location>
</feature>
<organism evidence="4 5">
    <name type="scientific">Prosthecobacter algae</name>
    <dbReference type="NCBI Taxonomy" id="1144682"/>
    <lineage>
        <taxon>Bacteria</taxon>
        <taxon>Pseudomonadati</taxon>
        <taxon>Verrucomicrobiota</taxon>
        <taxon>Verrucomicrobiia</taxon>
        <taxon>Verrucomicrobiales</taxon>
        <taxon>Verrucomicrobiaceae</taxon>
        <taxon>Prosthecobacter</taxon>
    </lineage>
</organism>
<dbReference type="InterPro" id="IPR022655">
    <property type="entry name" value="DUF1553"/>
</dbReference>
<evidence type="ECO:0000259" key="2">
    <source>
        <dbReference type="Pfam" id="PF07587"/>
    </source>
</evidence>
<feature type="domain" description="DUF1553" evidence="2">
    <location>
        <begin position="718"/>
        <end position="973"/>
    </location>
</feature>
<comment type="caution">
    <text evidence="4">The sequence shown here is derived from an EMBL/GenBank/DDBJ whole genome shotgun (WGS) entry which is preliminary data.</text>
</comment>
<dbReference type="Pfam" id="PF07583">
    <property type="entry name" value="PSCyt2"/>
    <property type="match status" value="1"/>
</dbReference>
<reference evidence="5" key="1">
    <citation type="journal article" date="2019" name="Int. J. Syst. Evol. Microbiol.">
        <title>The Global Catalogue of Microorganisms (GCM) 10K type strain sequencing project: providing services to taxonomists for standard genome sequencing and annotation.</title>
        <authorList>
            <consortium name="The Broad Institute Genomics Platform"/>
            <consortium name="The Broad Institute Genome Sequencing Center for Infectious Disease"/>
            <person name="Wu L."/>
            <person name="Ma J."/>
        </authorList>
    </citation>
    <scope>NUCLEOTIDE SEQUENCE [LARGE SCALE GENOMIC DNA]</scope>
    <source>
        <strain evidence="5">JCM 18053</strain>
    </source>
</reference>
<protein>
    <submittedName>
        <fullName evidence="4">PSD1 and planctomycete cytochrome C domain-containing protein</fullName>
    </submittedName>
</protein>
<evidence type="ECO:0000259" key="3">
    <source>
        <dbReference type="Pfam" id="PF07635"/>
    </source>
</evidence>
<feature type="domain" description="DUF1549" evidence="1">
    <location>
        <begin position="142"/>
        <end position="352"/>
    </location>
</feature>
<sequence>MTRPFYLLSFFTALTCTQAAEVQFNRDIRPILSDKCFHCHGFDEKERKGDLRLDLRDQALKPAESGAVAIVPGKPELSEIIARVTTDNADDLMPPAKMHKPVSKAEAALLKQWIAEGAKYQGHWAFEPVTRPQTNAPVSTAIDSFLATRLAKEKLAFSPEADAATLIRRVTLDLIGLPPTPEEVAAFVQAAQGPAGLSKAYSSVVDRLLQSPHYGEHMAREWLDFARYADSHGFQTDSSRSMWPWRDWVIGAFNRNLPFDQFTLQQIAGDLLPNATQDQVIATGFNRNHRINGEGGIIAEEWRIENIIDRVETTSFTWLGLTMNCARCHDHKYDPITQRDFYSMFAFFNNIEESGTIQGASNRSGGNSVPIMNVTTPEQQQRLGVLKAAVESAEKTLAEERKKLPMLLAAWEKEAAAKLAAQKPTWAFLEPSQVVSKLNEQGAKLTRQPDGSYLASGLNPLRDIYLYDAPVPREGVSALLLECLPDASLPGGSLGRNSNGNFVLSDFDVYVQKPGGKPEKITVAKAEADYSQKGYEIANVLNKKRGKGWAIDGNTRKDARRAMFLLERPIAPAEGSMLLLRLRHEAIGGHNIGRFRLSSTALPANLVKLDGQADLTKIKAILAIAPAQRTAAQTQELQNYYLASEDSPVRREMDAVADRKKAMTDFENALPTTMVMREAKEVRDAFILHRGEYDKPGEKVTMAVPAWLNPMPKDAPNNRLGLARWLVSSENPLTARVWVNRQWERLFGTGLCKTTENLGIQAEYPVHPELLDWLAAEFMSSGWDMKHLLKLMVTSQAYRQTSKITPELLERDPENRWLGRGPRFRLSGETVRDQALAIGGLLVPTVGGPSVRPYMPEGVWDETSKYGDLRGYKADTGEALYRRSLYTIWKRTAAPPTMLLFDAPTREICTVKRSRTNTPLQALAMLNEVTFVEAARGLAQLMMKQGKTPEEAIRYGFRRATAREIEPEALALLLRGWQDRRAWYETHPEEATKAITQGASPADASLNPRDLAAYTATAGVLLNLDRVVTRD</sequence>
<keyword evidence="5" id="KW-1185">Reference proteome</keyword>
<name>A0ABP9P0U2_9BACT</name>
<proteinExistence type="predicted"/>
<dbReference type="PANTHER" id="PTHR35889">
    <property type="entry name" value="CYCLOINULO-OLIGOSACCHARIDE FRUCTANOTRANSFERASE-RELATED"/>
    <property type="match status" value="1"/>
</dbReference>